<feature type="compositionally biased region" description="Low complexity" evidence="4">
    <location>
        <begin position="215"/>
        <end position="225"/>
    </location>
</feature>
<dbReference type="Pfam" id="PF00271">
    <property type="entry name" value="Helicase_C"/>
    <property type="match status" value="1"/>
</dbReference>
<dbReference type="Gene3D" id="3.40.50.10810">
    <property type="entry name" value="Tandem AAA-ATPase domain"/>
    <property type="match status" value="1"/>
</dbReference>
<gene>
    <name evidence="7" type="ORF">EJ04DRAFT_490085</name>
</gene>
<organism evidence="7 8">
    <name type="scientific">Polyplosphaeria fusca</name>
    <dbReference type="NCBI Taxonomy" id="682080"/>
    <lineage>
        <taxon>Eukaryota</taxon>
        <taxon>Fungi</taxon>
        <taxon>Dikarya</taxon>
        <taxon>Ascomycota</taxon>
        <taxon>Pezizomycotina</taxon>
        <taxon>Dothideomycetes</taxon>
        <taxon>Pleosporomycetidae</taxon>
        <taxon>Pleosporales</taxon>
        <taxon>Tetraplosphaeriaceae</taxon>
        <taxon>Polyplosphaeria</taxon>
    </lineage>
</organism>
<dbReference type="EMBL" id="ML996126">
    <property type="protein sequence ID" value="KAF2736320.1"/>
    <property type="molecule type" value="Genomic_DNA"/>
</dbReference>
<evidence type="ECO:0000259" key="6">
    <source>
        <dbReference type="PROSITE" id="PS51194"/>
    </source>
</evidence>
<dbReference type="InterPro" id="IPR027417">
    <property type="entry name" value="P-loop_NTPase"/>
</dbReference>
<name>A0A9P4V5F5_9PLEO</name>
<dbReference type="Gene3D" id="1.20.120.850">
    <property type="entry name" value="SWI2/SNF2 ATPases, N-terminal domain"/>
    <property type="match status" value="1"/>
</dbReference>
<dbReference type="Proteomes" id="UP000799444">
    <property type="component" value="Unassembled WGS sequence"/>
</dbReference>
<evidence type="ECO:0000256" key="1">
    <source>
        <dbReference type="ARBA" id="ARBA00022741"/>
    </source>
</evidence>
<dbReference type="FunFam" id="3.40.50.10810:FF:000020">
    <property type="entry name" value="DNA repair and recombination protein RAD54B"/>
    <property type="match status" value="1"/>
</dbReference>
<feature type="domain" description="Helicase C-terminal" evidence="6">
    <location>
        <begin position="602"/>
        <end position="764"/>
    </location>
</feature>
<sequence length="899" mass="99238">MIRKPFRPPTFVRSDAPSDEPAAKKRRTSSDAFSAATRQPLISVQSPNNPPSDSNLNECYYTVLWRRCTTKKNKTWDGDGVLALIGGNAVLTDSDTGKELGRGACGRPLLPGSTLSVGGKEIEIDATLSKETYLAGRHLLKTSATPAAAHHAKPASAALKPLPKINTSRSSSISSSENGTRSVINAAVSTDKIVLPTTKPLAASKVFKTPVLSSTVVPKTKSSTPQPRHDPRQPNALVMRRPASCPNGKQIVDVVVDPVLSKHLRDHQRTGVQFLYECVMGMRCDGEGAIMADEMGLGKTLQTITLIWTLLKQNPIYESTPVVRKALVVCPAGLVDNWRREFRKWLGNERIGVFVADGKNKKITNFTMGMVYNIMIIGYEMLRTVQAELQKCNSIDIVIADEGHRLKTANNKAMIAIQSLNTERRIILSGTPLQNDLSEFYTAIDFVNPGLLGKRSVFKREFEALIMRSRQPNASETELEKGDARWQELVSLTSQFMIRRTADVLSKYLPPKTEHIVFCKPTAAQAAAYRNILASPIFAAALGNTDMALQLISVLKKMCNSPALLKSSKDSDDLPSELLQRILPLVAPNALSSSASSTKLRVLDSLVHQIHTETKEKVVIVSNYTTTLDIIERLLVSLSYSYLRLDGSTPTSKRQPLVEKFNRSDSKSCFAFLLSAKSGGVGLNLIGASRIILFDIDWNPATDLQAMARIHRDGQKLPCKIYRLLVQGALDEKIFQRQVMKMALANAVVDNKASASSFSKEELKDLFRLDEREQPQTHELLGCLCEGKGSRDSGCLLDSVDEEDMEDGRYPGLKRASQIDMDRQETMLKDRDRKSKQPKLAMLMEYAHIDAAHVKAAKEQDEVDDMALKVNDDVLLEVLKEQGSNIRFLLSKSSSSSTE</sequence>
<evidence type="ECO:0000313" key="8">
    <source>
        <dbReference type="Proteomes" id="UP000799444"/>
    </source>
</evidence>
<dbReference type="Pfam" id="PF00176">
    <property type="entry name" value="SNF2-rel_dom"/>
    <property type="match status" value="1"/>
</dbReference>
<evidence type="ECO:0000256" key="2">
    <source>
        <dbReference type="ARBA" id="ARBA00022801"/>
    </source>
</evidence>
<dbReference type="InterPro" id="IPR014001">
    <property type="entry name" value="Helicase_ATP-bd"/>
</dbReference>
<dbReference type="GO" id="GO:0016787">
    <property type="term" value="F:hydrolase activity"/>
    <property type="evidence" value="ECO:0007669"/>
    <property type="project" value="UniProtKB-KW"/>
</dbReference>
<evidence type="ECO:0000256" key="4">
    <source>
        <dbReference type="SAM" id="MobiDB-lite"/>
    </source>
</evidence>
<reference evidence="7" key="1">
    <citation type="journal article" date="2020" name="Stud. Mycol.">
        <title>101 Dothideomycetes genomes: a test case for predicting lifestyles and emergence of pathogens.</title>
        <authorList>
            <person name="Haridas S."/>
            <person name="Albert R."/>
            <person name="Binder M."/>
            <person name="Bloem J."/>
            <person name="Labutti K."/>
            <person name="Salamov A."/>
            <person name="Andreopoulos B."/>
            <person name="Baker S."/>
            <person name="Barry K."/>
            <person name="Bills G."/>
            <person name="Bluhm B."/>
            <person name="Cannon C."/>
            <person name="Castanera R."/>
            <person name="Culley D."/>
            <person name="Daum C."/>
            <person name="Ezra D."/>
            <person name="Gonzalez J."/>
            <person name="Henrissat B."/>
            <person name="Kuo A."/>
            <person name="Liang C."/>
            <person name="Lipzen A."/>
            <person name="Lutzoni F."/>
            <person name="Magnuson J."/>
            <person name="Mondo S."/>
            <person name="Nolan M."/>
            <person name="Ohm R."/>
            <person name="Pangilinan J."/>
            <person name="Park H.-J."/>
            <person name="Ramirez L."/>
            <person name="Alfaro M."/>
            <person name="Sun H."/>
            <person name="Tritt A."/>
            <person name="Yoshinaga Y."/>
            <person name="Zwiers L.-H."/>
            <person name="Turgeon B."/>
            <person name="Goodwin S."/>
            <person name="Spatafora J."/>
            <person name="Crous P."/>
            <person name="Grigoriev I."/>
        </authorList>
    </citation>
    <scope>NUCLEOTIDE SEQUENCE</scope>
    <source>
        <strain evidence="7">CBS 125425</strain>
    </source>
</reference>
<dbReference type="CDD" id="cd18004">
    <property type="entry name" value="DEXHc_RAD54"/>
    <property type="match status" value="1"/>
</dbReference>
<dbReference type="InterPro" id="IPR050496">
    <property type="entry name" value="SNF2_RAD54_helicase_repair"/>
</dbReference>
<dbReference type="PANTHER" id="PTHR45629">
    <property type="entry name" value="SNF2/RAD54 FAMILY MEMBER"/>
    <property type="match status" value="1"/>
</dbReference>
<accession>A0A9P4V5F5</accession>
<comment type="caution">
    <text evidence="7">The sequence shown here is derived from an EMBL/GenBank/DDBJ whole genome shotgun (WGS) entry which is preliminary data.</text>
</comment>
<dbReference type="SMART" id="SM00487">
    <property type="entry name" value="DEXDc"/>
    <property type="match status" value="1"/>
</dbReference>
<dbReference type="PROSITE" id="PS51192">
    <property type="entry name" value="HELICASE_ATP_BIND_1"/>
    <property type="match status" value="1"/>
</dbReference>
<feature type="domain" description="Helicase ATP-binding" evidence="5">
    <location>
        <begin position="280"/>
        <end position="450"/>
    </location>
</feature>
<dbReference type="SMART" id="SM00490">
    <property type="entry name" value="HELICc"/>
    <property type="match status" value="1"/>
</dbReference>
<keyword evidence="1" id="KW-0547">Nucleotide-binding</keyword>
<proteinExistence type="predicted"/>
<dbReference type="InterPro" id="IPR038718">
    <property type="entry name" value="SNF2-like_sf"/>
</dbReference>
<evidence type="ECO:0000256" key="3">
    <source>
        <dbReference type="ARBA" id="ARBA00022840"/>
    </source>
</evidence>
<dbReference type="GO" id="GO:0000724">
    <property type="term" value="P:double-strand break repair via homologous recombination"/>
    <property type="evidence" value="ECO:0007669"/>
    <property type="project" value="TreeGrafter"/>
</dbReference>
<dbReference type="GO" id="GO:0005634">
    <property type="term" value="C:nucleus"/>
    <property type="evidence" value="ECO:0007669"/>
    <property type="project" value="TreeGrafter"/>
</dbReference>
<dbReference type="InterPro" id="IPR000330">
    <property type="entry name" value="SNF2_N"/>
</dbReference>
<keyword evidence="2" id="KW-0378">Hydrolase</keyword>
<evidence type="ECO:0000259" key="5">
    <source>
        <dbReference type="PROSITE" id="PS51192"/>
    </source>
</evidence>
<keyword evidence="8" id="KW-1185">Reference proteome</keyword>
<feature type="compositionally biased region" description="Polar residues" evidence="4">
    <location>
        <begin position="30"/>
        <end position="45"/>
    </location>
</feature>
<dbReference type="GO" id="GO:0007131">
    <property type="term" value="P:reciprocal meiotic recombination"/>
    <property type="evidence" value="ECO:0007669"/>
    <property type="project" value="TreeGrafter"/>
</dbReference>
<dbReference type="PROSITE" id="PS51194">
    <property type="entry name" value="HELICASE_CTER"/>
    <property type="match status" value="1"/>
</dbReference>
<keyword evidence="3" id="KW-0067">ATP-binding</keyword>
<evidence type="ECO:0000313" key="7">
    <source>
        <dbReference type="EMBL" id="KAF2736320.1"/>
    </source>
</evidence>
<dbReference type="Gene3D" id="3.40.50.300">
    <property type="entry name" value="P-loop containing nucleotide triphosphate hydrolases"/>
    <property type="match status" value="1"/>
</dbReference>
<dbReference type="CDD" id="cd18793">
    <property type="entry name" value="SF2_C_SNF"/>
    <property type="match status" value="1"/>
</dbReference>
<dbReference type="InterPro" id="IPR001650">
    <property type="entry name" value="Helicase_C-like"/>
</dbReference>
<dbReference type="AlphaFoldDB" id="A0A9P4V5F5"/>
<protein>
    <submittedName>
        <fullName evidence="7">DNA repair and recombination protein RAD26</fullName>
    </submittedName>
</protein>
<dbReference type="OrthoDB" id="413460at2759"/>
<dbReference type="InterPro" id="IPR049730">
    <property type="entry name" value="SNF2/RAD54-like_C"/>
</dbReference>
<dbReference type="SUPFAM" id="SSF52540">
    <property type="entry name" value="P-loop containing nucleoside triphosphate hydrolases"/>
    <property type="match status" value="2"/>
</dbReference>
<feature type="region of interest" description="Disordered" evidence="4">
    <location>
        <begin position="215"/>
        <end position="234"/>
    </location>
</feature>
<dbReference type="GO" id="GO:0015616">
    <property type="term" value="F:DNA translocase activity"/>
    <property type="evidence" value="ECO:0007669"/>
    <property type="project" value="TreeGrafter"/>
</dbReference>
<dbReference type="PANTHER" id="PTHR45629:SF7">
    <property type="entry name" value="DNA EXCISION REPAIR PROTEIN ERCC-6-RELATED"/>
    <property type="match status" value="1"/>
</dbReference>
<dbReference type="GO" id="GO:0005524">
    <property type="term" value="F:ATP binding"/>
    <property type="evidence" value="ECO:0007669"/>
    <property type="project" value="InterPro"/>
</dbReference>
<feature type="region of interest" description="Disordered" evidence="4">
    <location>
        <begin position="1"/>
        <end position="51"/>
    </location>
</feature>